<feature type="transmembrane region" description="Helical" evidence="1">
    <location>
        <begin position="56"/>
        <end position="75"/>
    </location>
</feature>
<keyword evidence="1" id="KW-0472">Membrane</keyword>
<evidence type="ECO:0000256" key="1">
    <source>
        <dbReference type="SAM" id="Phobius"/>
    </source>
</evidence>
<evidence type="ECO:0000313" key="3">
    <source>
        <dbReference type="Proteomes" id="UP000294927"/>
    </source>
</evidence>
<feature type="transmembrane region" description="Helical" evidence="1">
    <location>
        <begin position="114"/>
        <end position="137"/>
    </location>
</feature>
<evidence type="ECO:0008006" key="4">
    <source>
        <dbReference type="Google" id="ProtNLM"/>
    </source>
</evidence>
<name>A0A4R7UQF4_9PSEU</name>
<accession>A0A4R7UQF4</accession>
<dbReference type="EMBL" id="SOCP01000031">
    <property type="protein sequence ID" value="TDV36629.1"/>
    <property type="molecule type" value="Genomic_DNA"/>
</dbReference>
<gene>
    <name evidence="2" type="ORF">CLV71_1318</name>
</gene>
<keyword evidence="1" id="KW-0812">Transmembrane</keyword>
<feature type="transmembrane region" description="Helical" evidence="1">
    <location>
        <begin position="81"/>
        <end position="102"/>
    </location>
</feature>
<evidence type="ECO:0000313" key="2">
    <source>
        <dbReference type="EMBL" id="TDV36629.1"/>
    </source>
</evidence>
<organism evidence="2 3">
    <name type="scientific">Actinophytocola oryzae</name>
    <dbReference type="NCBI Taxonomy" id="502181"/>
    <lineage>
        <taxon>Bacteria</taxon>
        <taxon>Bacillati</taxon>
        <taxon>Actinomycetota</taxon>
        <taxon>Actinomycetes</taxon>
        <taxon>Pseudonocardiales</taxon>
        <taxon>Pseudonocardiaceae</taxon>
    </lineage>
</organism>
<dbReference type="Proteomes" id="UP000294927">
    <property type="component" value="Unassembled WGS sequence"/>
</dbReference>
<protein>
    <recommendedName>
        <fullName evidence="4">Integral membrane protein</fullName>
    </recommendedName>
</protein>
<dbReference type="AlphaFoldDB" id="A0A4R7UQF4"/>
<keyword evidence="3" id="KW-1185">Reference proteome</keyword>
<dbReference type="RefSeq" id="WP_208298053.1">
    <property type="nucleotide sequence ID" value="NZ_SOCP01000031.1"/>
</dbReference>
<feature type="transmembrane region" description="Helical" evidence="1">
    <location>
        <begin position="12"/>
        <end position="35"/>
    </location>
</feature>
<comment type="caution">
    <text evidence="2">The sequence shown here is derived from an EMBL/GenBank/DDBJ whole genome shotgun (WGS) entry which is preliminary data.</text>
</comment>
<sequence>MQTLTMSDASRHIAGAVLLTIVGIEFGGWFMTRIVRGKVAMTAFQKSFARAGHAHAGVLVTLSLVTLLLADATAMDGALGWLARIGTPAAAALMSAGFFFSSMGRGEVNRPNKLIWLLWLGALSLGVGVVTLGLGLLTTS</sequence>
<reference evidence="2 3" key="1">
    <citation type="submission" date="2019-03" db="EMBL/GenBank/DDBJ databases">
        <title>Genomic Encyclopedia of Archaeal and Bacterial Type Strains, Phase II (KMG-II): from individual species to whole genera.</title>
        <authorList>
            <person name="Goeker M."/>
        </authorList>
    </citation>
    <scope>NUCLEOTIDE SEQUENCE [LARGE SCALE GENOMIC DNA]</scope>
    <source>
        <strain evidence="2 3">DSM 45499</strain>
    </source>
</reference>
<proteinExistence type="predicted"/>
<keyword evidence="1" id="KW-1133">Transmembrane helix</keyword>